<protein>
    <submittedName>
        <fullName evidence="2">Alcohol dehydrogenase superfamily protein</fullName>
    </submittedName>
</protein>
<dbReference type="CDD" id="cd08276">
    <property type="entry name" value="MDR7"/>
    <property type="match status" value="1"/>
</dbReference>
<dbReference type="Pfam" id="PF00107">
    <property type="entry name" value="ADH_zinc_N"/>
    <property type="match status" value="1"/>
</dbReference>
<evidence type="ECO:0000259" key="1">
    <source>
        <dbReference type="SMART" id="SM00829"/>
    </source>
</evidence>
<dbReference type="PANTHER" id="PTHR45033">
    <property type="match status" value="1"/>
</dbReference>
<dbReference type="InterPro" id="IPR013149">
    <property type="entry name" value="ADH-like_C"/>
</dbReference>
<dbReference type="InterPro" id="IPR013154">
    <property type="entry name" value="ADH-like_N"/>
</dbReference>
<organism evidence="2 3">
    <name type="scientific">Stachybotrys elegans</name>
    <dbReference type="NCBI Taxonomy" id="80388"/>
    <lineage>
        <taxon>Eukaryota</taxon>
        <taxon>Fungi</taxon>
        <taxon>Dikarya</taxon>
        <taxon>Ascomycota</taxon>
        <taxon>Pezizomycotina</taxon>
        <taxon>Sordariomycetes</taxon>
        <taxon>Hypocreomycetidae</taxon>
        <taxon>Hypocreales</taxon>
        <taxon>Stachybotryaceae</taxon>
        <taxon>Stachybotrys</taxon>
    </lineage>
</organism>
<dbReference type="SUPFAM" id="SSF50129">
    <property type="entry name" value="GroES-like"/>
    <property type="match status" value="1"/>
</dbReference>
<proteinExistence type="predicted"/>
<dbReference type="Gene3D" id="3.40.50.720">
    <property type="entry name" value="NAD(P)-binding Rossmann-like Domain"/>
    <property type="match status" value="1"/>
</dbReference>
<dbReference type="InterPro" id="IPR036291">
    <property type="entry name" value="NAD(P)-bd_dom_sf"/>
</dbReference>
<dbReference type="EMBL" id="JAGPNK010000011">
    <property type="protein sequence ID" value="KAH7311372.1"/>
    <property type="molecule type" value="Genomic_DNA"/>
</dbReference>
<dbReference type="Gene3D" id="3.90.180.10">
    <property type="entry name" value="Medium-chain alcohol dehydrogenases, catalytic domain"/>
    <property type="match status" value="1"/>
</dbReference>
<name>A0A8K0SL87_9HYPO</name>
<dbReference type="Pfam" id="PF08240">
    <property type="entry name" value="ADH_N"/>
    <property type="match status" value="1"/>
</dbReference>
<dbReference type="InterPro" id="IPR011032">
    <property type="entry name" value="GroES-like_sf"/>
</dbReference>
<feature type="domain" description="Enoyl reductase (ER)" evidence="1">
    <location>
        <begin position="15"/>
        <end position="345"/>
    </location>
</feature>
<keyword evidence="3" id="KW-1185">Reference proteome</keyword>
<reference evidence="2" key="1">
    <citation type="journal article" date="2021" name="Nat. Commun.">
        <title>Genetic determinants of endophytism in the Arabidopsis root mycobiome.</title>
        <authorList>
            <person name="Mesny F."/>
            <person name="Miyauchi S."/>
            <person name="Thiergart T."/>
            <person name="Pickel B."/>
            <person name="Atanasova L."/>
            <person name="Karlsson M."/>
            <person name="Huettel B."/>
            <person name="Barry K.W."/>
            <person name="Haridas S."/>
            <person name="Chen C."/>
            <person name="Bauer D."/>
            <person name="Andreopoulos W."/>
            <person name="Pangilinan J."/>
            <person name="LaButti K."/>
            <person name="Riley R."/>
            <person name="Lipzen A."/>
            <person name="Clum A."/>
            <person name="Drula E."/>
            <person name="Henrissat B."/>
            <person name="Kohler A."/>
            <person name="Grigoriev I.V."/>
            <person name="Martin F.M."/>
            <person name="Hacquard S."/>
        </authorList>
    </citation>
    <scope>NUCLEOTIDE SEQUENCE</scope>
    <source>
        <strain evidence="2">MPI-CAGE-CH-0235</strain>
    </source>
</reference>
<dbReference type="SMART" id="SM00829">
    <property type="entry name" value="PKS_ER"/>
    <property type="match status" value="1"/>
</dbReference>
<dbReference type="OrthoDB" id="3509362at2759"/>
<dbReference type="InterPro" id="IPR052711">
    <property type="entry name" value="Zinc_ADH-like"/>
</dbReference>
<dbReference type="InterPro" id="IPR020843">
    <property type="entry name" value="ER"/>
</dbReference>
<dbReference type="PANTHER" id="PTHR45033:SF2">
    <property type="entry name" value="ZINC-TYPE ALCOHOL DEHYDROGENASE-LIKE PROTEIN C1773.06C"/>
    <property type="match status" value="1"/>
</dbReference>
<sequence length="348" mass="36725">MSTHKVIRVTSKTKGPSGLQSFEEPIPTISQDEILVRVRGATLNFRDLAITTGQYPLKTLDNVVPGSDVAGEVVQVGARVTTFSVGDRVVAPISFDFQYGVVTEEVHHTALGGGRDGALAEYTVMPAYGAMKLPKSSHDFIQWAALVTAGGTAWNCLYGCNPLRAGQTVLCSGTGGVSLAAMVFAKAAGAITIVTSSSDEKLKHVQDAYGAQHLINYKTTPNWADEVLRITGGEGAHHVIEIGGGGTIMQSAKAVARGGVISLVGFLHPDSEDKIHDLVMGIMLRGSIVRGVLGASKQQLEDAIDCMAKLQLQMPIDKVFGFTQEEVVAAYEHLAAGKQIGKIGINLG</sequence>
<accession>A0A8K0SL87</accession>
<comment type="caution">
    <text evidence="2">The sequence shown here is derived from an EMBL/GenBank/DDBJ whole genome shotgun (WGS) entry which is preliminary data.</text>
</comment>
<evidence type="ECO:0000313" key="3">
    <source>
        <dbReference type="Proteomes" id="UP000813444"/>
    </source>
</evidence>
<dbReference type="GO" id="GO:0016491">
    <property type="term" value="F:oxidoreductase activity"/>
    <property type="evidence" value="ECO:0007669"/>
    <property type="project" value="InterPro"/>
</dbReference>
<evidence type="ECO:0000313" key="2">
    <source>
        <dbReference type="EMBL" id="KAH7311372.1"/>
    </source>
</evidence>
<dbReference type="Proteomes" id="UP000813444">
    <property type="component" value="Unassembled WGS sequence"/>
</dbReference>
<dbReference type="SUPFAM" id="SSF51735">
    <property type="entry name" value="NAD(P)-binding Rossmann-fold domains"/>
    <property type="match status" value="1"/>
</dbReference>
<gene>
    <name evidence="2" type="ORF">B0I35DRAFT_356953</name>
</gene>
<dbReference type="AlphaFoldDB" id="A0A8K0SL87"/>